<protein>
    <submittedName>
        <fullName evidence="2">Uncharacterized protein</fullName>
    </submittedName>
</protein>
<dbReference type="PROSITE" id="PS51257">
    <property type="entry name" value="PROKAR_LIPOPROTEIN"/>
    <property type="match status" value="1"/>
</dbReference>
<keyword evidence="1" id="KW-1133">Transmembrane helix</keyword>
<feature type="transmembrane region" description="Helical" evidence="1">
    <location>
        <begin position="46"/>
        <end position="68"/>
    </location>
</feature>
<feature type="transmembrane region" description="Helical" evidence="1">
    <location>
        <begin position="6"/>
        <end position="39"/>
    </location>
</feature>
<feature type="transmembrane region" description="Helical" evidence="1">
    <location>
        <begin position="149"/>
        <end position="167"/>
    </location>
</feature>
<dbReference type="RefSeq" id="WP_273686321.1">
    <property type="nucleotide sequence ID" value="NZ_CP117411.1"/>
</dbReference>
<name>A0ABY7TGK3_9SPHN</name>
<evidence type="ECO:0000313" key="3">
    <source>
        <dbReference type="Proteomes" id="UP001220395"/>
    </source>
</evidence>
<proteinExistence type="predicted"/>
<feature type="transmembrane region" description="Helical" evidence="1">
    <location>
        <begin position="74"/>
        <end position="95"/>
    </location>
</feature>
<sequence length="178" mass="18034">MTDRASTLWIVLLTLASTATTLILSCATPFPALAALAAVHMRARDGVALMLATWVVSQATGFCVMGYPLSGENIGWAVALGLGAVAAALVASAGSGRIARAPLAAKLALAYVAGFVVFKLVVLVFAIGMGEVGAAFTADVLLRQFARNGAILIGLLALYHALVAMGLPRATGARPVAA</sequence>
<evidence type="ECO:0000313" key="2">
    <source>
        <dbReference type="EMBL" id="WCT72362.1"/>
    </source>
</evidence>
<gene>
    <name evidence="2" type="ORF">PQ455_12015</name>
</gene>
<dbReference type="EMBL" id="CP117411">
    <property type="protein sequence ID" value="WCT72362.1"/>
    <property type="molecule type" value="Genomic_DNA"/>
</dbReference>
<feature type="transmembrane region" description="Helical" evidence="1">
    <location>
        <begin position="107"/>
        <end position="129"/>
    </location>
</feature>
<evidence type="ECO:0000256" key="1">
    <source>
        <dbReference type="SAM" id="Phobius"/>
    </source>
</evidence>
<organism evidence="2 3">
    <name type="scientific">Sphingomonas naphthae</name>
    <dbReference type="NCBI Taxonomy" id="1813468"/>
    <lineage>
        <taxon>Bacteria</taxon>
        <taxon>Pseudomonadati</taxon>
        <taxon>Pseudomonadota</taxon>
        <taxon>Alphaproteobacteria</taxon>
        <taxon>Sphingomonadales</taxon>
        <taxon>Sphingomonadaceae</taxon>
        <taxon>Sphingomonas</taxon>
    </lineage>
</organism>
<keyword evidence="1" id="KW-0812">Transmembrane</keyword>
<dbReference type="Proteomes" id="UP001220395">
    <property type="component" value="Chromosome"/>
</dbReference>
<reference evidence="2 3" key="1">
    <citation type="submission" date="2023-02" db="EMBL/GenBank/DDBJ databases">
        <title>Genome sequence of Sphingomonas naphthae.</title>
        <authorList>
            <person name="Kim S."/>
            <person name="Heo J."/>
            <person name="Kwon S.-W."/>
        </authorList>
    </citation>
    <scope>NUCLEOTIDE SEQUENCE [LARGE SCALE GENOMIC DNA]</scope>
    <source>
        <strain evidence="2 3">KACC 18716</strain>
    </source>
</reference>
<keyword evidence="1" id="KW-0472">Membrane</keyword>
<keyword evidence="3" id="KW-1185">Reference proteome</keyword>
<accession>A0ABY7TGK3</accession>